<proteinExistence type="predicted"/>
<protein>
    <submittedName>
        <fullName evidence="1">DUF2283 domain-containing protein</fullName>
    </submittedName>
</protein>
<name>A0ABU9N966_9FLAO</name>
<dbReference type="Pfam" id="PF10049">
    <property type="entry name" value="DUF2283"/>
    <property type="match status" value="1"/>
</dbReference>
<dbReference type="InterPro" id="IPR019270">
    <property type="entry name" value="DUF2283"/>
</dbReference>
<gene>
    <name evidence="1" type="ORF">WFZ85_07605</name>
</gene>
<evidence type="ECO:0000313" key="2">
    <source>
        <dbReference type="Proteomes" id="UP001460072"/>
    </source>
</evidence>
<sequence>MKITFFEDTDTLLVYFNDNKIVENKDINENTIIELDTDGKVVSLTIEHAKNQTEISSFSFNQVAKLAI</sequence>
<dbReference type="RefSeq" id="WP_342695684.1">
    <property type="nucleotide sequence ID" value="NZ_JBCGDO010000007.1"/>
</dbReference>
<dbReference type="EMBL" id="JBCGDO010000007">
    <property type="protein sequence ID" value="MEM0542478.1"/>
    <property type="molecule type" value="Genomic_DNA"/>
</dbReference>
<evidence type="ECO:0000313" key="1">
    <source>
        <dbReference type="EMBL" id="MEM0542478.1"/>
    </source>
</evidence>
<comment type="caution">
    <text evidence="1">The sequence shown here is derived from an EMBL/GenBank/DDBJ whole genome shotgun (WGS) entry which is preliminary data.</text>
</comment>
<keyword evidence="2" id="KW-1185">Reference proteome</keyword>
<organism evidence="1 2">
    <name type="scientific">Flavobacterium aureirubrum</name>
    <dbReference type="NCBI Taxonomy" id="3133147"/>
    <lineage>
        <taxon>Bacteria</taxon>
        <taxon>Pseudomonadati</taxon>
        <taxon>Bacteroidota</taxon>
        <taxon>Flavobacteriia</taxon>
        <taxon>Flavobacteriales</taxon>
        <taxon>Flavobacteriaceae</taxon>
        <taxon>Flavobacterium</taxon>
    </lineage>
</organism>
<reference evidence="1 2" key="1">
    <citation type="submission" date="2024-03" db="EMBL/GenBank/DDBJ databases">
        <title>Two novel species of the genus Flavobacterium exhibiting potentially degradation of complex polysaccharides.</title>
        <authorList>
            <person name="Lian X."/>
        </authorList>
    </citation>
    <scope>NUCLEOTIDE SEQUENCE [LARGE SCALE GENOMIC DNA]</scope>
    <source>
        <strain evidence="2">j3</strain>
    </source>
</reference>
<dbReference type="PANTHER" id="PTHR37029:SF1">
    <property type="entry name" value="SSR1768 PROTEIN"/>
    <property type="match status" value="1"/>
</dbReference>
<accession>A0ABU9N966</accession>
<dbReference type="Proteomes" id="UP001460072">
    <property type="component" value="Unassembled WGS sequence"/>
</dbReference>
<dbReference type="PANTHER" id="PTHR37029">
    <property type="entry name" value="SSR1768 PROTEIN"/>
    <property type="match status" value="1"/>
</dbReference>